<dbReference type="Proteomes" id="UP001317705">
    <property type="component" value="Chromosome"/>
</dbReference>
<proteinExistence type="predicted"/>
<evidence type="ECO:0000313" key="2">
    <source>
        <dbReference type="EMBL" id="BDV43598.1"/>
    </source>
</evidence>
<keyword evidence="1" id="KW-1133">Transmembrane helix</keyword>
<accession>A0ABN6VTF8</accession>
<evidence type="ECO:0000313" key="3">
    <source>
        <dbReference type="Proteomes" id="UP001317705"/>
    </source>
</evidence>
<dbReference type="EMBL" id="AP027151">
    <property type="protein sequence ID" value="BDV43598.1"/>
    <property type="molecule type" value="Genomic_DNA"/>
</dbReference>
<keyword evidence="3" id="KW-1185">Reference proteome</keyword>
<sequence length="107" mass="11566">MAQDKERITMIEETLVAAHRARPAISPGGGWEGRVMARLRREALPGGEAEWPAFVQRAVWRFAAAAGTFALILSVYALSRGITPERLAARLFLDDPAGIAASLIVPL</sequence>
<keyword evidence="1" id="KW-0472">Membrane</keyword>
<organism evidence="2 3">
    <name type="scientific">Geotalea uraniireducens</name>
    <dbReference type="NCBI Taxonomy" id="351604"/>
    <lineage>
        <taxon>Bacteria</taxon>
        <taxon>Pseudomonadati</taxon>
        <taxon>Thermodesulfobacteriota</taxon>
        <taxon>Desulfuromonadia</taxon>
        <taxon>Geobacterales</taxon>
        <taxon>Geobacteraceae</taxon>
        <taxon>Geotalea</taxon>
    </lineage>
</organism>
<keyword evidence="1" id="KW-0812">Transmembrane</keyword>
<evidence type="ECO:0000256" key="1">
    <source>
        <dbReference type="SAM" id="Phobius"/>
    </source>
</evidence>
<name>A0ABN6VTF8_9BACT</name>
<gene>
    <name evidence="2" type="ORF">GURASL_25210</name>
</gene>
<reference evidence="2 3" key="1">
    <citation type="submission" date="2022-12" db="EMBL/GenBank/DDBJ databases">
        <title>Polyphasic characterization of Geotalea uranireducens NIT-SL11 newly isolated from a complex of sewage sludge and microbially reduced graphene oxide.</title>
        <authorList>
            <person name="Xie L."/>
            <person name="Yoshida N."/>
            <person name="Meng L."/>
        </authorList>
    </citation>
    <scope>NUCLEOTIDE SEQUENCE [LARGE SCALE GENOMIC DNA]</scope>
    <source>
        <strain evidence="2 3">NIT-SL11</strain>
    </source>
</reference>
<feature type="transmembrane region" description="Helical" evidence="1">
    <location>
        <begin position="58"/>
        <end position="78"/>
    </location>
</feature>
<protein>
    <submittedName>
        <fullName evidence="2">Uncharacterized protein</fullName>
    </submittedName>
</protein>